<dbReference type="EMBL" id="CP067136">
    <property type="protein sequence ID" value="WCR08016.1"/>
    <property type="molecule type" value="Genomic_DNA"/>
</dbReference>
<evidence type="ECO:0000313" key="2">
    <source>
        <dbReference type="Proteomes" id="UP001219349"/>
    </source>
</evidence>
<dbReference type="RefSeq" id="WP_272833833.1">
    <property type="nucleotide sequence ID" value="NZ_CP067136.1"/>
</dbReference>
<reference evidence="1 2" key="1">
    <citation type="submission" date="2021-01" db="EMBL/GenBank/DDBJ databases">
        <title>Biogeographic distribution of Paracoccus.</title>
        <authorList>
            <person name="Hollensteiner J."/>
            <person name="Leineberger J."/>
            <person name="Brinkhoff T."/>
            <person name="Daniel R."/>
        </authorList>
    </citation>
    <scope>NUCLEOTIDE SEQUENCE [LARGE SCALE GENOMIC DNA]</scope>
    <source>
        <strain evidence="1 2">KCTC 22803</strain>
    </source>
</reference>
<gene>
    <name evidence="1" type="ORF">JHX87_04100</name>
</gene>
<dbReference type="InterPro" id="IPR042257">
    <property type="entry name" value="DGOK_C"/>
</dbReference>
<evidence type="ECO:0000313" key="1">
    <source>
        <dbReference type="EMBL" id="WCR08016.1"/>
    </source>
</evidence>
<organism evidence="1 2">
    <name type="scientific">Paracoccus fistulariae</name>
    <dbReference type="NCBI Taxonomy" id="658446"/>
    <lineage>
        <taxon>Bacteria</taxon>
        <taxon>Pseudomonadati</taxon>
        <taxon>Pseudomonadota</taxon>
        <taxon>Alphaproteobacteria</taxon>
        <taxon>Rhodobacterales</taxon>
        <taxon>Paracoccaceae</taxon>
        <taxon>Paracoccus</taxon>
    </lineage>
</organism>
<accession>A0ABY7SPP3</accession>
<keyword evidence="2" id="KW-1185">Reference proteome</keyword>
<dbReference type="InterPro" id="IPR007729">
    <property type="entry name" value="DGOK"/>
</dbReference>
<sequence>MRTDWLGAEFDGVKLRLWVDGALSQRIVAGSPEQVLQTMLADLPVTDRPLLRSGWPDAALTPVPSAVAVAADQGRMPGLSQAAPADLMRHQPGRIRGFLTTRPDFDGVLCLIGHSTVWAHLSAGEVVSFRSFISAELFSMIRSFDALPAPADPADDGFAQALNHAMSRPAGLAADLAGLRAQVTLGQSDKAQAASRLAGLLIGAELAAARPYWLGQEVVVIGDGQWDAHYLAALASQGLSAAQADGVEMARAGLQDLWQMMQAKG</sequence>
<dbReference type="Gene3D" id="3.30.420.310">
    <property type="entry name" value="2-keto-3-deoxy-galactonokinase, C-terminal domain"/>
    <property type="match status" value="1"/>
</dbReference>
<proteinExistence type="predicted"/>
<name>A0ABY7SPP3_9RHOB</name>
<dbReference type="Proteomes" id="UP001219349">
    <property type="component" value="Chromosome"/>
</dbReference>
<protein>
    <submittedName>
        <fullName evidence="1">2-dehydro-3-deoxygalactonokinase</fullName>
    </submittedName>
</protein>
<dbReference type="Pfam" id="PF05035">
    <property type="entry name" value="DGOK"/>
    <property type="match status" value="1"/>
</dbReference>